<feature type="transmembrane region" description="Helical" evidence="1">
    <location>
        <begin position="6"/>
        <end position="31"/>
    </location>
</feature>
<keyword evidence="1" id="KW-1133">Transmembrane helix</keyword>
<evidence type="ECO:0000313" key="3">
    <source>
        <dbReference type="Proteomes" id="UP000186096"/>
    </source>
</evidence>
<keyword evidence="1" id="KW-0472">Membrane</keyword>
<reference evidence="3" key="1">
    <citation type="submission" date="2017-01" db="EMBL/GenBank/DDBJ databases">
        <authorList>
            <person name="Varghese N."/>
            <person name="Submissions S."/>
        </authorList>
    </citation>
    <scope>NUCLEOTIDE SEQUENCE [LARGE SCALE GENOMIC DNA]</scope>
    <source>
        <strain evidence="3">ATCC 12950</strain>
    </source>
</reference>
<keyword evidence="1" id="KW-0812">Transmembrane</keyword>
<dbReference type="AlphaFoldDB" id="A0A1N7DSY0"/>
<name>A0A1N7DSY0_9ACTN</name>
<sequence length="80" mass="8676">MLTQHAPLWILGYLSIHLLSGPLCSAPALLCEVTTKTRRFRALHPATPVSHSVKLRALGVYMGPESGTKGGRLFDEYDGA</sequence>
<proteinExistence type="predicted"/>
<organism evidence="2 3">
    <name type="scientific">Microbispora rosea</name>
    <dbReference type="NCBI Taxonomy" id="58117"/>
    <lineage>
        <taxon>Bacteria</taxon>
        <taxon>Bacillati</taxon>
        <taxon>Actinomycetota</taxon>
        <taxon>Actinomycetes</taxon>
        <taxon>Streptosporangiales</taxon>
        <taxon>Streptosporangiaceae</taxon>
        <taxon>Microbispora</taxon>
    </lineage>
</organism>
<keyword evidence="3" id="KW-1185">Reference proteome</keyword>
<evidence type="ECO:0000313" key="2">
    <source>
        <dbReference type="EMBL" id="SIR79003.1"/>
    </source>
</evidence>
<dbReference type="EMBL" id="FTNI01000015">
    <property type="protein sequence ID" value="SIR79003.1"/>
    <property type="molecule type" value="Genomic_DNA"/>
</dbReference>
<accession>A0A1N7DSY0</accession>
<gene>
    <name evidence="2" type="ORF">SAMN05421833_115158</name>
</gene>
<dbReference type="RefSeq" id="WP_167769266.1">
    <property type="nucleotide sequence ID" value="NZ_FTNI01000015.1"/>
</dbReference>
<protein>
    <submittedName>
        <fullName evidence="2">Uncharacterized protein</fullName>
    </submittedName>
</protein>
<evidence type="ECO:0000256" key="1">
    <source>
        <dbReference type="SAM" id="Phobius"/>
    </source>
</evidence>
<dbReference type="STRING" id="58117.SAMN05421833_115158"/>
<dbReference type="Proteomes" id="UP000186096">
    <property type="component" value="Unassembled WGS sequence"/>
</dbReference>